<evidence type="ECO:0000256" key="5">
    <source>
        <dbReference type="ARBA" id="ARBA00023136"/>
    </source>
</evidence>
<name>A0AAV9WTM0_9PEZI</name>
<evidence type="ECO:0000256" key="1">
    <source>
        <dbReference type="ARBA" id="ARBA00004167"/>
    </source>
</evidence>
<keyword evidence="11" id="KW-1185">Reference proteome</keyword>
<evidence type="ECO:0000256" key="3">
    <source>
        <dbReference type="ARBA" id="ARBA00022729"/>
    </source>
</evidence>
<reference evidence="10 11" key="1">
    <citation type="submission" date="2019-10" db="EMBL/GenBank/DDBJ databases">
        <authorList>
            <person name="Palmer J.M."/>
        </authorList>
    </citation>
    <scope>NUCLEOTIDE SEQUENCE [LARGE SCALE GENOMIC DNA]</scope>
    <source>
        <strain evidence="10 11">TWF694</strain>
    </source>
</reference>
<feature type="compositionally biased region" description="Low complexity" evidence="7">
    <location>
        <begin position="341"/>
        <end position="366"/>
    </location>
</feature>
<dbReference type="SMART" id="SM00321">
    <property type="entry name" value="WSC"/>
    <property type="match status" value="2"/>
</dbReference>
<keyword evidence="5" id="KW-0472">Membrane</keyword>
<dbReference type="GO" id="GO:0005886">
    <property type="term" value="C:plasma membrane"/>
    <property type="evidence" value="ECO:0007669"/>
    <property type="project" value="TreeGrafter"/>
</dbReference>
<evidence type="ECO:0000313" key="11">
    <source>
        <dbReference type="Proteomes" id="UP001365542"/>
    </source>
</evidence>
<feature type="domain" description="WSC" evidence="9">
    <location>
        <begin position="51"/>
        <end position="169"/>
    </location>
</feature>
<feature type="signal peptide" evidence="8">
    <location>
        <begin position="1"/>
        <end position="19"/>
    </location>
</feature>
<dbReference type="PANTHER" id="PTHR24269">
    <property type="entry name" value="KREMEN PROTEIN"/>
    <property type="match status" value="1"/>
</dbReference>
<feature type="chain" id="PRO_5043732082" description="WSC domain-containing protein" evidence="8">
    <location>
        <begin position="20"/>
        <end position="377"/>
    </location>
</feature>
<comment type="caution">
    <text evidence="10">The sequence shown here is derived from an EMBL/GenBank/DDBJ whole genome shotgun (WGS) entry which is preliminary data.</text>
</comment>
<evidence type="ECO:0000259" key="9">
    <source>
        <dbReference type="PROSITE" id="PS51212"/>
    </source>
</evidence>
<keyword evidence="4" id="KW-1133">Transmembrane helix</keyword>
<evidence type="ECO:0000313" key="10">
    <source>
        <dbReference type="EMBL" id="KAK6525463.1"/>
    </source>
</evidence>
<keyword evidence="2" id="KW-0812">Transmembrane</keyword>
<dbReference type="InterPro" id="IPR002889">
    <property type="entry name" value="WSC_carb-bd"/>
</dbReference>
<sequence>MKVVVIGITAITFATTAFAVPSNLESSHNHELEKRTAITTYFPPDTSEFTQWQYQGCYDTNVDLTYDTGLCSCMNAKWKPTKKAPTAPFSMEKCFQACKGAGFRYAGIKGGMGAKKCWCGSGIEDGDKLSSDSNCNAPCAESEGACTSGSSYDNNKCGSANAYSIWKDPCFKPYDADSASGNYTYSGCFYFQGWGTILTELQKDESGDNLSQDSCIEACAGKGYAYAGMSASKAAAGWTGNKCYCGGKIAQQWITRHENHPLDNSKCTVLCSATAKVHKSISKDSYQYCGGDWYMSIFFNEDLTTSETCSPGQPVSSSASPPPPASSSPPPPSSSSPPSEPVSSSPPTSSTSTCTSTTSTSSSAEPTPTPSGNGYDY</sequence>
<protein>
    <recommendedName>
        <fullName evidence="9">WSC domain-containing protein</fullName>
    </recommendedName>
</protein>
<dbReference type="AlphaFoldDB" id="A0AAV9WTM0"/>
<keyword evidence="6" id="KW-0325">Glycoprotein</keyword>
<evidence type="ECO:0000256" key="4">
    <source>
        <dbReference type="ARBA" id="ARBA00022989"/>
    </source>
</evidence>
<evidence type="ECO:0000256" key="6">
    <source>
        <dbReference type="ARBA" id="ARBA00023180"/>
    </source>
</evidence>
<evidence type="ECO:0000256" key="8">
    <source>
        <dbReference type="SAM" id="SignalP"/>
    </source>
</evidence>
<dbReference type="EMBL" id="JAVHJO010000017">
    <property type="protein sequence ID" value="KAK6525463.1"/>
    <property type="molecule type" value="Genomic_DNA"/>
</dbReference>
<feature type="domain" description="WSC" evidence="9">
    <location>
        <begin position="182"/>
        <end position="301"/>
    </location>
</feature>
<organism evidence="10 11">
    <name type="scientific">Orbilia ellipsospora</name>
    <dbReference type="NCBI Taxonomy" id="2528407"/>
    <lineage>
        <taxon>Eukaryota</taxon>
        <taxon>Fungi</taxon>
        <taxon>Dikarya</taxon>
        <taxon>Ascomycota</taxon>
        <taxon>Pezizomycotina</taxon>
        <taxon>Orbiliomycetes</taxon>
        <taxon>Orbiliales</taxon>
        <taxon>Orbiliaceae</taxon>
        <taxon>Orbilia</taxon>
    </lineage>
</organism>
<dbReference type="Pfam" id="PF01822">
    <property type="entry name" value="WSC"/>
    <property type="match status" value="1"/>
</dbReference>
<dbReference type="PANTHER" id="PTHR24269:SF16">
    <property type="entry name" value="PROTEIN SLG1"/>
    <property type="match status" value="1"/>
</dbReference>
<evidence type="ECO:0000256" key="7">
    <source>
        <dbReference type="SAM" id="MobiDB-lite"/>
    </source>
</evidence>
<keyword evidence="3 8" id="KW-0732">Signal</keyword>
<feature type="region of interest" description="Disordered" evidence="7">
    <location>
        <begin position="309"/>
        <end position="377"/>
    </location>
</feature>
<evidence type="ECO:0000256" key="2">
    <source>
        <dbReference type="ARBA" id="ARBA00022692"/>
    </source>
</evidence>
<dbReference type="InterPro" id="IPR051836">
    <property type="entry name" value="Kremen_rcpt"/>
</dbReference>
<dbReference type="Proteomes" id="UP001365542">
    <property type="component" value="Unassembled WGS sequence"/>
</dbReference>
<feature type="compositionally biased region" description="Pro residues" evidence="7">
    <location>
        <begin position="320"/>
        <end position="340"/>
    </location>
</feature>
<gene>
    <name evidence="10" type="ORF">TWF694_005599</name>
</gene>
<comment type="subcellular location">
    <subcellularLocation>
        <location evidence="1">Membrane</location>
        <topology evidence="1">Single-pass membrane protein</topology>
    </subcellularLocation>
</comment>
<dbReference type="PROSITE" id="PS51212">
    <property type="entry name" value="WSC"/>
    <property type="match status" value="2"/>
</dbReference>
<proteinExistence type="predicted"/>
<accession>A0AAV9WTM0</accession>